<evidence type="ECO:0000256" key="8">
    <source>
        <dbReference type="ARBA" id="ARBA00023196"/>
    </source>
</evidence>
<dbReference type="InterPro" id="IPR000131">
    <property type="entry name" value="ATP_synth_F1_gsu"/>
</dbReference>
<protein>
    <recommendedName>
        <fullName evidence="10">ATP synthase gamma chain</fullName>
    </recommendedName>
    <alternativeName>
        <fullName evidence="10">ATP synthase F1 sector gamma subunit</fullName>
    </alternativeName>
    <alternativeName>
        <fullName evidence="10">F-ATPase gamma subunit</fullName>
    </alternativeName>
</protein>
<dbReference type="GO" id="GO:0005524">
    <property type="term" value="F:ATP binding"/>
    <property type="evidence" value="ECO:0007669"/>
    <property type="project" value="UniProtKB-UniRule"/>
</dbReference>
<dbReference type="CDD" id="cd12151">
    <property type="entry name" value="F1-ATPase_gamma"/>
    <property type="match status" value="1"/>
</dbReference>
<dbReference type="InterPro" id="IPR035968">
    <property type="entry name" value="ATP_synth_F1_ATPase_gsu"/>
</dbReference>
<dbReference type="Gene3D" id="1.10.287.80">
    <property type="entry name" value="ATP synthase, gamma subunit, helix hairpin domain"/>
    <property type="match status" value="2"/>
</dbReference>
<dbReference type="PROSITE" id="PS00153">
    <property type="entry name" value="ATPASE_GAMMA"/>
    <property type="match status" value="1"/>
</dbReference>
<dbReference type="AlphaFoldDB" id="I7IWY8"/>
<dbReference type="PANTHER" id="PTHR11693">
    <property type="entry name" value="ATP SYNTHASE GAMMA CHAIN"/>
    <property type="match status" value="1"/>
</dbReference>
<comment type="subunit">
    <text evidence="10">F-type ATPases have 2 components, CF(1) - the catalytic core - and CF(0) - the membrane proton channel. CF(1) has five subunits: alpha(3), beta(3), gamma(1), delta(1), epsilon(1). CF(0) has three main subunits: a, b and c.</text>
</comment>
<dbReference type="GO" id="GO:0046933">
    <property type="term" value="F:proton-transporting ATP synthase activity, rotational mechanism"/>
    <property type="evidence" value="ECO:0007669"/>
    <property type="project" value="UniProtKB-UniRule"/>
</dbReference>
<evidence type="ECO:0000256" key="4">
    <source>
        <dbReference type="ARBA" id="ARBA00022448"/>
    </source>
</evidence>
<dbReference type="GO" id="GO:0016787">
    <property type="term" value="F:hydrolase activity"/>
    <property type="evidence" value="ECO:0007669"/>
    <property type="project" value="UniProtKB-KW"/>
</dbReference>
<keyword evidence="8 10" id="KW-0139">CF(1)</keyword>
<evidence type="ECO:0000256" key="6">
    <source>
        <dbReference type="ARBA" id="ARBA00023065"/>
    </source>
</evidence>
<comment type="function">
    <text evidence="1 10">Produces ATP from ADP in the presence of a proton gradient across the membrane. The gamma chain is believed to be important in regulating ATPase activity and the flow of protons through the CF(0) complex.</text>
</comment>
<name>I7IWY8_9CORY</name>
<evidence type="ECO:0000256" key="5">
    <source>
        <dbReference type="ARBA" id="ARBA00022781"/>
    </source>
</evidence>
<dbReference type="PRINTS" id="PR00126">
    <property type="entry name" value="ATPASEGAMMA"/>
</dbReference>
<dbReference type="GO" id="GO:0005886">
    <property type="term" value="C:plasma membrane"/>
    <property type="evidence" value="ECO:0007669"/>
    <property type="project" value="UniProtKB-SubCell"/>
</dbReference>
<comment type="caution">
    <text evidence="11">The sequence shown here is derived from an EMBL/GenBank/DDBJ whole genome shotgun (WGS) entry which is preliminary data.</text>
</comment>
<dbReference type="Proteomes" id="UP000006078">
    <property type="component" value="Unassembled WGS sequence"/>
</dbReference>
<evidence type="ECO:0000313" key="14">
    <source>
        <dbReference type="Proteomes" id="UP000011016"/>
    </source>
</evidence>
<dbReference type="STRING" id="29321.AAV33_01150"/>
<evidence type="ECO:0000256" key="10">
    <source>
        <dbReference type="HAMAP-Rule" id="MF_00815"/>
    </source>
</evidence>
<keyword evidence="4 10" id="KW-0813">Transport</keyword>
<dbReference type="NCBIfam" id="TIGR01146">
    <property type="entry name" value="ATPsyn_F1gamma"/>
    <property type="match status" value="1"/>
</dbReference>
<dbReference type="HAMAP" id="MF_00815">
    <property type="entry name" value="ATP_synth_gamma_bact"/>
    <property type="match status" value="1"/>
</dbReference>
<dbReference type="InterPro" id="IPR023632">
    <property type="entry name" value="ATP_synth_F1_gsu_CS"/>
</dbReference>
<reference evidence="11 14" key="1">
    <citation type="journal article" date="2012" name="J. Bacteriol.">
        <title>Draft Genome Sequence of Turicella otitidis ATCC 51513, Isolated from Middle Ear Fluid from a Child with Otitis Media.</title>
        <authorList>
            <person name="Brinkrolf K."/>
            <person name="Schneider J."/>
            <person name="Knecht M."/>
            <person name="Ruckert C."/>
            <person name="Tauch A."/>
        </authorList>
    </citation>
    <scope>NUCLEOTIDE SEQUENCE [LARGE SCALE GENOMIC DNA]</scope>
    <source>
        <strain evidence="11 14">ATCC 51513</strain>
    </source>
</reference>
<dbReference type="EMBL" id="CAJZ01000095">
    <property type="protein sequence ID" value="CCI83358.1"/>
    <property type="molecule type" value="Genomic_DNA"/>
</dbReference>
<dbReference type="SUPFAM" id="SSF52943">
    <property type="entry name" value="ATP synthase (F1-ATPase), gamma subunit"/>
    <property type="match status" value="1"/>
</dbReference>
<dbReference type="PATRIC" id="fig|883169.3.peg.873"/>
<keyword evidence="5 10" id="KW-0375">Hydrogen ion transport</keyword>
<dbReference type="RefSeq" id="WP_004600798.1">
    <property type="nucleotide sequence ID" value="NZ_HF541866.1"/>
</dbReference>
<evidence type="ECO:0000313" key="13">
    <source>
        <dbReference type="Proteomes" id="UP000006078"/>
    </source>
</evidence>
<keyword evidence="9 10" id="KW-0066">ATP synthesis</keyword>
<evidence type="ECO:0000256" key="1">
    <source>
        <dbReference type="ARBA" id="ARBA00003456"/>
    </source>
</evidence>
<evidence type="ECO:0000256" key="9">
    <source>
        <dbReference type="ARBA" id="ARBA00023310"/>
    </source>
</evidence>
<comment type="subcellular location">
    <subcellularLocation>
        <location evidence="10">Cell membrane</location>
        <topology evidence="10">Peripheral membrane protein</topology>
    </subcellularLocation>
    <subcellularLocation>
        <location evidence="2">Membrane</location>
        <topology evidence="2">Peripheral membrane protein</topology>
    </subcellularLocation>
</comment>
<evidence type="ECO:0000256" key="3">
    <source>
        <dbReference type="ARBA" id="ARBA00007681"/>
    </source>
</evidence>
<keyword evidence="13" id="KW-1185">Reference proteome</keyword>
<dbReference type="eggNOG" id="COG0224">
    <property type="taxonomic scope" value="Bacteria"/>
</dbReference>
<dbReference type="GO" id="GO:0042777">
    <property type="term" value="P:proton motive force-driven plasma membrane ATP synthesis"/>
    <property type="evidence" value="ECO:0007669"/>
    <property type="project" value="UniProtKB-UniRule"/>
</dbReference>
<keyword evidence="11" id="KW-0378">Hydrolase</keyword>
<keyword evidence="6 10" id="KW-0406">Ion transport</keyword>
<comment type="similarity">
    <text evidence="3 10">Belongs to the ATPase gamma chain family.</text>
</comment>
<dbReference type="PANTHER" id="PTHR11693:SF22">
    <property type="entry name" value="ATP SYNTHASE SUBUNIT GAMMA, MITOCHONDRIAL"/>
    <property type="match status" value="1"/>
</dbReference>
<keyword evidence="7 10" id="KW-0472">Membrane</keyword>
<dbReference type="HOGENOM" id="CLU_050669_0_0_11"/>
<dbReference type="Gene3D" id="3.40.1380.10">
    <property type="match status" value="1"/>
</dbReference>
<dbReference type="GO" id="GO:0045259">
    <property type="term" value="C:proton-transporting ATP synthase complex"/>
    <property type="evidence" value="ECO:0007669"/>
    <property type="project" value="UniProtKB-KW"/>
</dbReference>
<organism evidence="11 14">
    <name type="scientific">Corynebacterium otitidis ATCC 51513</name>
    <dbReference type="NCBI Taxonomy" id="883169"/>
    <lineage>
        <taxon>Bacteria</taxon>
        <taxon>Bacillati</taxon>
        <taxon>Actinomycetota</taxon>
        <taxon>Actinomycetes</taxon>
        <taxon>Mycobacteriales</taxon>
        <taxon>Corynebacteriaceae</taxon>
        <taxon>Corynebacterium</taxon>
    </lineage>
</organism>
<evidence type="ECO:0000256" key="2">
    <source>
        <dbReference type="ARBA" id="ARBA00004170"/>
    </source>
</evidence>
<dbReference type="OrthoDB" id="9812769at2"/>
<dbReference type="Pfam" id="PF00231">
    <property type="entry name" value="ATP-synt"/>
    <property type="match status" value="1"/>
</dbReference>
<reference evidence="12 13" key="2">
    <citation type="submission" date="2012-08" db="EMBL/GenBank/DDBJ databases">
        <title>The Genome Sequence of Turicella otitidis ATCC 51513.</title>
        <authorList>
            <consortium name="The Broad Institute Genome Sequencing Platform"/>
            <person name="Earl A."/>
            <person name="Ward D."/>
            <person name="Feldgarden M."/>
            <person name="Gevers D."/>
            <person name="Huys G."/>
            <person name="Walker B."/>
            <person name="Young S.K."/>
            <person name="Zeng Q."/>
            <person name="Gargeya S."/>
            <person name="Fitzgerald M."/>
            <person name="Haas B."/>
            <person name="Abouelleil A."/>
            <person name="Alvarado L."/>
            <person name="Arachchi H.M."/>
            <person name="Berlin A.M."/>
            <person name="Chapman S.B."/>
            <person name="Goldberg J."/>
            <person name="Griggs A."/>
            <person name="Gujja S."/>
            <person name="Hansen M."/>
            <person name="Howarth C."/>
            <person name="Imamovic A."/>
            <person name="Larimer J."/>
            <person name="McCowen C."/>
            <person name="Montmayeur A."/>
            <person name="Murphy C."/>
            <person name="Neiman D."/>
            <person name="Pearson M."/>
            <person name="Priest M."/>
            <person name="Roberts A."/>
            <person name="Saif S."/>
            <person name="Shea T."/>
            <person name="Sisk P."/>
            <person name="Sykes S."/>
            <person name="Wortman J."/>
            <person name="Nusbaum C."/>
            <person name="Birren B."/>
        </authorList>
    </citation>
    <scope>NUCLEOTIDE SEQUENCE [LARGE SCALE GENOMIC DNA]</scope>
    <source>
        <strain evidence="12 13">ATCC 51513</strain>
    </source>
</reference>
<sequence length="323" mass="35573">MATLRELRDRIRSVSSTKQITKAQEMIATSRITKAQQRVEAAAPYADELLRVVERLARESTLDNDMLRQREDAKVAAVLVVTSDRGMCGGYNNSVLKKATALSKLLRDKGYEVDYYVAGDKGINYYRFRDIPVVATWSGFSQEPTWESTSGLIGHLVRGFQAGSEETVTHPNDKSAEVRGFDQLHVVYTEFVSMLEQKPRVQQVLPLEPVFDDDDDIDAGLKTADEDSDGASANYEFEPDAQTLLDELLPKYVARSLFSMFLEASAAESASRRTAMKNATDNASELVEDLGREANQARQAQITQEISEIVGGAGALAGSGESD</sequence>
<dbReference type="EMBL" id="AHAE01000040">
    <property type="protein sequence ID" value="EJZ82142.1"/>
    <property type="molecule type" value="Genomic_DNA"/>
</dbReference>
<evidence type="ECO:0000313" key="11">
    <source>
        <dbReference type="EMBL" id="CCI83358.1"/>
    </source>
</evidence>
<evidence type="ECO:0000313" key="12">
    <source>
        <dbReference type="EMBL" id="EJZ82142.1"/>
    </source>
</evidence>
<keyword evidence="10" id="KW-1003">Cell membrane</keyword>
<dbReference type="NCBIfam" id="NF004145">
    <property type="entry name" value="PRK05621.1-2"/>
    <property type="match status" value="1"/>
</dbReference>
<proteinExistence type="inferred from homology"/>
<dbReference type="Proteomes" id="UP000011016">
    <property type="component" value="Unassembled WGS sequence"/>
</dbReference>
<gene>
    <name evidence="10 11" type="primary">atpG</name>
    <name evidence="11" type="ORF">BN46_0622</name>
    <name evidence="12" type="ORF">HMPREF9719_00908</name>
</gene>
<accession>I7IWY8</accession>
<evidence type="ECO:0000256" key="7">
    <source>
        <dbReference type="ARBA" id="ARBA00023136"/>
    </source>
</evidence>